<comment type="similarity">
    <text evidence="1">Belongs to the TCP11 family.</text>
</comment>
<comment type="caution">
    <text evidence="4">The sequence shown here is derived from an EMBL/GenBank/DDBJ whole genome shotgun (WGS) entry which is preliminary data.</text>
</comment>
<feature type="compositionally biased region" description="Polar residues" evidence="3">
    <location>
        <begin position="632"/>
        <end position="647"/>
    </location>
</feature>
<protein>
    <submittedName>
        <fullName evidence="4">Uncharacterized protein</fullName>
    </submittedName>
</protein>
<dbReference type="InterPro" id="IPR008862">
    <property type="entry name" value="Tcp11"/>
</dbReference>
<dbReference type="EMBL" id="JAFCIX010000570">
    <property type="protein sequence ID" value="KAH6586909.1"/>
    <property type="molecule type" value="Genomic_DNA"/>
</dbReference>
<feature type="region of interest" description="Disordered" evidence="3">
    <location>
        <begin position="570"/>
        <end position="590"/>
    </location>
</feature>
<feature type="compositionally biased region" description="Low complexity" evidence="3">
    <location>
        <begin position="216"/>
        <end position="225"/>
    </location>
</feature>
<evidence type="ECO:0000256" key="2">
    <source>
        <dbReference type="SAM" id="Coils"/>
    </source>
</evidence>
<feature type="region of interest" description="Disordered" evidence="3">
    <location>
        <begin position="69"/>
        <end position="99"/>
    </location>
</feature>
<keyword evidence="2" id="KW-0175">Coiled coil</keyword>
<feature type="compositionally biased region" description="Polar residues" evidence="3">
    <location>
        <begin position="204"/>
        <end position="215"/>
    </location>
</feature>
<feature type="region of interest" description="Disordered" evidence="3">
    <location>
        <begin position="204"/>
        <end position="228"/>
    </location>
</feature>
<evidence type="ECO:0000256" key="3">
    <source>
        <dbReference type="SAM" id="MobiDB-lite"/>
    </source>
</evidence>
<dbReference type="Proteomes" id="UP001648503">
    <property type="component" value="Unassembled WGS sequence"/>
</dbReference>
<feature type="region of interest" description="Disordered" evidence="3">
    <location>
        <begin position="373"/>
        <end position="414"/>
    </location>
</feature>
<organism evidence="4 5">
    <name type="scientific">Batrachochytrium salamandrivorans</name>
    <dbReference type="NCBI Taxonomy" id="1357716"/>
    <lineage>
        <taxon>Eukaryota</taxon>
        <taxon>Fungi</taxon>
        <taxon>Fungi incertae sedis</taxon>
        <taxon>Chytridiomycota</taxon>
        <taxon>Chytridiomycota incertae sedis</taxon>
        <taxon>Chytridiomycetes</taxon>
        <taxon>Rhizophydiales</taxon>
        <taxon>Rhizophydiales incertae sedis</taxon>
        <taxon>Batrachochytrium</taxon>
    </lineage>
</organism>
<accession>A0ABQ8EUS9</accession>
<reference evidence="4 5" key="1">
    <citation type="submission" date="2021-02" db="EMBL/GenBank/DDBJ databases">
        <title>Variation within the Batrachochytrium salamandrivorans European outbreak.</title>
        <authorList>
            <person name="Kelly M."/>
            <person name="Pasmans F."/>
            <person name="Shea T.P."/>
            <person name="Munoz J.F."/>
            <person name="Carranza S."/>
            <person name="Cuomo C.A."/>
            <person name="Martel A."/>
        </authorList>
    </citation>
    <scope>NUCLEOTIDE SEQUENCE [LARGE SCALE GENOMIC DNA]</scope>
    <source>
        <strain evidence="4 5">AMFP18/2</strain>
    </source>
</reference>
<gene>
    <name evidence="4" type="ORF">BASA50_000273</name>
</gene>
<feature type="compositionally biased region" description="Polar residues" evidence="3">
    <location>
        <begin position="658"/>
        <end position="672"/>
    </location>
</feature>
<feature type="compositionally biased region" description="Polar residues" evidence="3">
    <location>
        <begin position="321"/>
        <end position="345"/>
    </location>
</feature>
<feature type="compositionally biased region" description="Low complexity" evidence="3">
    <location>
        <begin position="309"/>
        <end position="320"/>
    </location>
</feature>
<dbReference type="PANTHER" id="PTHR12832:SF11">
    <property type="entry name" value="LD23868P"/>
    <property type="match status" value="1"/>
</dbReference>
<name>A0ABQ8EUS9_9FUNG</name>
<feature type="compositionally biased region" description="Polar residues" evidence="3">
    <location>
        <begin position="1"/>
        <end position="16"/>
    </location>
</feature>
<feature type="compositionally biased region" description="Low complexity" evidence="3">
    <location>
        <begin position="69"/>
        <end position="82"/>
    </location>
</feature>
<feature type="compositionally biased region" description="Polar residues" evidence="3">
    <location>
        <begin position="403"/>
        <end position="414"/>
    </location>
</feature>
<feature type="region of interest" description="Disordered" evidence="3">
    <location>
        <begin position="621"/>
        <end position="685"/>
    </location>
</feature>
<proteinExistence type="inferred from homology"/>
<evidence type="ECO:0000313" key="5">
    <source>
        <dbReference type="Proteomes" id="UP001648503"/>
    </source>
</evidence>
<dbReference type="PANTHER" id="PTHR12832">
    <property type="entry name" value="TESTIS-SPECIFIC PROTEIN PBS13 T-COMPLEX 11"/>
    <property type="match status" value="1"/>
</dbReference>
<feature type="compositionally biased region" description="Low complexity" evidence="3">
    <location>
        <begin position="571"/>
        <end position="582"/>
    </location>
</feature>
<feature type="region of interest" description="Disordered" evidence="3">
    <location>
        <begin position="298"/>
        <end position="361"/>
    </location>
</feature>
<dbReference type="Pfam" id="PF05794">
    <property type="entry name" value="Tcp11"/>
    <property type="match status" value="1"/>
</dbReference>
<feature type="compositionally biased region" description="Low complexity" evidence="3">
    <location>
        <begin position="373"/>
        <end position="386"/>
    </location>
</feature>
<feature type="coiled-coil region" evidence="2">
    <location>
        <begin position="485"/>
        <end position="512"/>
    </location>
</feature>
<sequence>MQPHQPQVSSQKQPAHQPSVDMPASKPKGAVSIGDDDSASLLLLRKQQTPPQMHQSNALHVHVAHMQHMQLQSNQQSQSQSHSHSHPQPQPNGLSSVPITSHFTASSVQPSVTCLAGISASASTPVALLSAASGRLAIDTSATLTVATAMARKTAASTIQLQCHPVNHHHAQAISPNATNSNLERSHAYASATHGVYAGSTVRSTASQSTMHGTPTTGRSSGSRSALHTNTVCTPVSPEPISPFRLGFVGKLILRKPGSIAFFVELLKADRPVDKIVSPVSEYLDSLPLEITDSSPRSLFLPGSPSNGTTLAPPASSTTPISMGSNRTKATVNSEAVSDLKPSTTTRREVQCATHVSPQSHPHLLSAIPAQPLTQHQQEQQHIQAHPSPPHPLLQPIPAETAPPSSTLSTANTTPDTVITASDVLANKSTPPDSSFRFSHVLGSRLRLSPQELKARLNIRHDRASAVRNQLAEDRRSRLRRHAERVSYRILLQRQRDRLQSLQQQAKNEYTMTAASLKRQMILRRMQERLGAATEHAHSVMLMQKLRKFLDLRRAFSENFIDVIKESLPESYGSSTTTSSHDSPSREDRNASVNMEFRSIPDVHHSIVDADLMSGLRVTVPETDDTEYETKNAVQSFPETTSSSTLDSKPLSPAELTECNSSPVKPTHQRTQSNKKRNDSLMLDDEDRIYPEGALRKDTLLSIRKSRSMSSMLLVDADDFTYLELLNLLPPVTRFTLRELELDEILSNAQLRHDLVFDPDLQFKPNAESDQEDERAQKADAYWDEVSDEIAQGYKYRIPLLLAEVRAILIELLPNGQEIKDEIDANIDVKLMAQQIDHGVMNPLGLIEYLSGLMKVNCAPIRDQLVDTMVESCHQGDFVKTLRTCFDILELMKLDYANHQLTRLRPYVIEHQTEFEWKWFKTQYESGSAVLEVTKAWLKTAHETHKASMDSTTTPPAILPTTTASSIPPTVSIATDKSLGSDGRPIHTDIVNDAFLQLILQASRFSKKPIVPETLKMDVSRLVAFYNDWQDITILSSLLVLFRQAAGAKCTVARLEEAKNMLWVLLNDSDTTMSHISLQVAHTAGEIRGKPFTEKETEMVSSMMEKTLAPESKLYDLIQKRVGENLKVVMATGVSDKNMMAKHGLTQLDTEVVDLGIRIQKVAELNRAVFGGLYIALLDDIKAGAEGAQSPSALAVLTA</sequence>
<feature type="region of interest" description="Disordered" evidence="3">
    <location>
        <begin position="1"/>
        <end position="34"/>
    </location>
</feature>
<evidence type="ECO:0000313" key="4">
    <source>
        <dbReference type="EMBL" id="KAH6586909.1"/>
    </source>
</evidence>
<keyword evidence="5" id="KW-1185">Reference proteome</keyword>
<evidence type="ECO:0000256" key="1">
    <source>
        <dbReference type="ARBA" id="ARBA00010954"/>
    </source>
</evidence>